<feature type="compositionally biased region" description="Basic and acidic residues" evidence="9">
    <location>
        <begin position="160"/>
        <end position="189"/>
    </location>
</feature>
<dbReference type="EMBL" id="JAUEDM010000004">
    <property type="protein sequence ID" value="KAK3318010.1"/>
    <property type="molecule type" value="Genomic_DNA"/>
</dbReference>
<dbReference type="PANTHER" id="PTHR24058">
    <property type="entry name" value="DUAL SPECIFICITY PROTEIN KINASE"/>
    <property type="match status" value="1"/>
</dbReference>
<accession>A0AAE0I426</accession>
<keyword evidence="4 8" id="KW-0547">Nucleotide-binding</keyword>
<feature type="region of interest" description="Disordered" evidence="9">
    <location>
        <begin position="372"/>
        <end position="410"/>
    </location>
</feature>
<evidence type="ECO:0000256" key="9">
    <source>
        <dbReference type="SAM" id="MobiDB-lite"/>
    </source>
</evidence>
<organism evidence="11 12">
    <name type="scientific">Apodospora peruviana</name>
    <dbReference type="NCBI Taxonomy" id="516989"/>
    <lineage>
        <taxon>Eukaryota</taxon>
        <taxon>Fungi</taxon>
        <taxon>Dikarya</taxon>
        <taxon>Ascomycota</taxon>
        <taxon>Pezizomycotina</taxon>
        <taxon>Sordariomycetes</taxon>
        <taxon>Sordariomycetidae</taxon>
        <taxon>Sordariales</taxon>
        <taxon>Lasiosphaeriaceae</taxon>
        <taxon>Apodospora</taxon>
    </lineage>
</organism>
<feature type="compositionally biased region" description="Basic and acidic residues" evidence="9">
    <location>
        <begin position="81"/>
        <end position="96"/>
    </location>
</feature>
<dbReference type="FunFam" id="1.10.510.10:FF:000078">
    <property type="entry name" value="Serine/threonine-protein kinase PRP4 homolog"/>
    <property type="match status" value="1"/>
</dbReference>
<feature type="compositionally biased region" description="Basic and acidic residues" evidence="9">
    <location>
        <begin position="47"/>
        <end position="56"/>
    </location>
</feature>
<feature type="binding site" evidence="8">
    <location>
        <position position="500"/>
    </location>
    <ligand>
        <name>ATP</name>
        <dbReference type="ChEBI" id="CHEBI:30616"/>
    </ligand>
</feature>
<evidence type="ECO:0000256" key="5">
    <source>
        <dbReference type="ARBA" id="ARBA00022777"/>
    </source>
</evidence>
<reference evidence="11" key="1">
    <citation type="journal article" date="2023" name="Mol. Phylogenet. Evol.">
        <title>Genome-scale phylogeny and comparative genomics of the fungal order Sordariales.</title>
        <authorList>
            <person name="Hensen N."/>
            <person name="Bonometti L."/>
            <person name="Westerberg I."/>
            <person name="Brannstrom I.O."/>
            <person name="Guillou S."/>
            <person name="Cros-Aarteil S."/>
            <person name="Calhoun S."/>
            <person name="Haridas S."/>
            <person name="Kuo A."/>
            <person name="Mondo S."/>
            <person name="Pangilinan J."/>
            <person name="Riley R."/>
            <person name="LaButti K."/>
            <person name="Andreopoulos B."/>
            <person name="Lipzen A."/>
            <person name="Chen C."/>
            <person name="Yan M."/>
            <person name="Daum C."/>
            <person name="Ng V."/>
            <person name="Clum A."/>
            <person name="Steindorff A."/>
            <person name="Ohm R.A."/>
            <person name="Martin F."/>
            <person name="Silar P."/>
            <person name="Natvig D.O."/>
            <person name="Lalanne C."/>
            <person name="Gautier V."/>
            <person name="Ament-Velasquez S.L."/>
            <person name="Kruys A."/>
            <person name="Hutchinson M.I."/>
            <person name="Powell A.J."/>
            <person name="Barry K."/>
            <person name="Miller A.N."/>
            <person name="Grigoriev I.V."/>
            <person name="Debuchy R."/>
            <person name="Gladieux P."/>
            <person name="Hiltunen Thoren M."/>
            <person name="Johannesson H."/>
        </authorList>
    </citation>
    <scope>NUCLEOTIDE SEQUENCE</scope>
    <source>
        <strain evidence="11">CBS 118394</strain>
    </source>
</reference>
<evidence type="ECO:0000256" key="3">
    <source>
        <dbReference type="ARBA" id="ARBA00022679"/>
    </source>
</evidence>
<dbReference type="InterPro" id="IPR011009">
    <property type="entry name" value="Kinase-like_dom_sf"/>
</dbReference>
<evidence type="ECO:0000256" key="4">
    <source>
        <dbReference type="ARBA" id="ARBA00022741"/>
    </source>
</evidence>
<feature type="compositionally biased region" description="Basic and acidic residues" evidence="9">
    <location>
        <begin position="380"/>
        <end position="406"/>
    </location>
</feature>
<dbReference type="PROSITE" id="PS50011">
    <property type="entry name" value="PROTEIN_KINASE_DOM"/>
    <property type="match status" value="1"/>
</dbReference>
<reference evidence="11" key="2">
    <citation type="submission" date="2023-06" db="EMBL/GenBank/DDBJ databases">
        <authorList>
            <consortium name="Lawrence Berkeley National Laboratory"/>
            <person name="Haridas S."/>
            <person name="Hensen N."/>
            <person name="Bonometti L."/>
            <person name="Westerberg I."/>
            <person name="Brannstrom I.O."/>
            <person name="Guillou S."/>
            <person name="Cros-Aarteil S."/>
            <person name="Calhoun S."/>
            <person name="Kuo A."/>
            <person name="Mondo S."/>
            <person name="Pangilinan J."/>
            <person name="Riley R."/>
            <person name="Labutti K."/>
            <person name="Andreopoulos B."/>
            <person name="Lipzen A."/>
            <person name="Chen C."/>
            <person name="Yanf M."/>
            <person name="Daum C."/>
            <person name="Ng V."/>
            <person name="Clum A."/>
            <person name="Steindorff A."/>
            <person name="Ohm R."/>
            <person name="Martin F."/>
            <person name="Silar P."/>
            <person name="Natvig D."/>
            <person name="Lalanne C."/>
            <person name="Gautier V."/>
            <person name="Ament-Velasquez S.L."/>
            <person name="Kruys A."/>
            <person name="Hutchinson M.I."/>
            <person name="Powell A.J."/>
            <person name="Barry K."/>
            <person name="Miller A.N."/>
            <person name="Grigoriev I.V."/>
            <person name="Debuchy R."/>
            <person name="Gladieux P."/>
            <person name="Thoren M.H."/>
            <person name="Johannesson H."/>
        </authorList>
    </citation>
    <scope>NUCLEOTIDE SEQUENCE</scope>
    <source>
        <strain evidence="11">CBS 118394</strain>
    </source>
</reference>
<keyword evidence="2" id="KW-0723">Serine/threonine-protein kinase</keyword>
<keyword evidence="6 8" id="KW-0067">ATP-binding</keyword>
<sequence>MASGGISSDEGEIVERTTLPRSYRNGEVDRAGRHRATSSRTPNGDLPTRHSVDRSYSRSRSPRGHKRPHDDRQYRANYEQSGRDDRRRGRDLDRPPSRGSSQYHSADDRSSYRYNGDSQSSRHYGYRHDDRRRGNDHDRYDDGYTAKRPRNRSRSPGSRGDWDRRDRGRFGRENKYSAHVQENGKEGTMSKRATPVTNSDRRMHNAKHVQGVAFERSISNVKLSQPPSVGPEPDLDWDPSAANQKVSEEEEIERRRRAREAAYKRGLVAVAPGIQALQVGDGASSTPNSTRQNSPGPQRTEVNTPQSIHPSTPASQTSPGKEAMSPASFNIADDMDIIKASGDKIATDENGPSAADYDPTVDMKEDEHRDEMRFGNVGLHGERREDLQKNESRPMDEKAGKPKNADPDDVDDFDMFADDFDEEKFAAVANNAAQVHGINAQLNGGRAGILDEDDQDGYYKIRAGEILDGCYKISETLGRGMYSGVARAVEIKTGKVVAVKIMRNNDALRKGGFTEIAILRKLNLADPEDKKHIVRFERSFECKGHLCMAFESLSLNLRELVKKYGKDVGISLYGTRSYAYQMFQALLHMRNCEIIHADLKPDNILVNDNRKLLKICDLGTAIDRSDAATASNDVTPYLVSRFYRAPEIILGIPYDYAVDMWSIGCTLYELFTGKILFTGDSNNQMLKNIQEIRGKLNAKLYRRGQCWPDHFDELGNFISFERDRHNDKKVLRKTISTFTQGNKLRDRIITAGPVSKDIKDPTQYSKDLNNFINLLERCLTLNPDKRITPSEALGHELFRQAPPHR</sequence>
<evidence type="ECO:0000256" key="1">
    <source>
        <dbReference type="ARBA" id="ARBA00012513"/>
    </source>
</evidence>
<evidence type="ECO:0000256" key="6">
    <source>
        <dbReference type="ARBA" id="ARBA00022840"/>
    </source>
</evidence>
<evidence type="ECO:0000313" key="12">
    <source>
        <dbReference type="Proteomes" id="UP001283341"/>
    </source>
</evidence>
<dbReference type="Proteomes" id="UP001283341">
    <property type="component" value="Unassembled WGS sequence"/>
</dbReference>
<dbReference type="InterPro" id="IPR008271">
    <property type="entry name" value="Ser/Thr_kinase_AS"/>
</dbReference>
<dbReference type="AlphaFoldDB" id="A0AAE0I426"/>
<dbReference type="PROSITE" id="PS00108">
    <property type="entry name" value="PROTEIN_KINASE_ST"/>
    <property type="match status" value="1"/>
</dbReference>
<keyword evidence="3" id="KW-0808">Transferase</keyword>
<dbReference type="Pfam" id="PF00069">
    <property type="entry name" value="Pkinase"/>
    <property type="match status" value="1"/>
</dbReference>
<protein>
    <recommendedName>
        <fullName evidence="1">non-specific serine/threonine protein kinase</fullName>
        <ecNumber evidence="1">2.7.11.1</ecNumber>
    </recommendedName>
</protein>
<dbReference type="EC" id="2.7.11.1" evidence="1"/>
<feature type="region of interest" description="Disordered" evidence="9">
    <location>
        <begin position="1"/>
        <end position="326"/>
    </location>
</feature>
<proteinExistence type="inferred from homology"/>
<feature type="compositionally biased region" description="Polar residues" evidence="9">
    <location>
        <begin position="112"/>
        <end position="121"/>
    </location>
</feature>
<feature type="compositionally biased region" description="Polar residues" evidence="9">
    <location>
        <begin position="217"/>
        <end position="227"/>
    </location>
</feature>
<dbReference type="PROSITE" id="PS00107">
    <property type="entry name" value="PROTEIN_KINASE_ATP"/>
    <property type="match status" value="1"/>
</dbReference>
<evidence type="ECO:0000259" key="10">
    <source>
        <dbReference type="PROSITE" id="PS50011"/>
    </source>
</evidence>
<dbReference type="SUPFAM" id="SSF56112">
    <property type="entry name" value="Protein kinase-like (PK-like)"/>
    <property type="match status" value="1"/>
</dbReference>
<comment type="caution">
    <text evidence="11">The sequence shown here is derived from an EMBL/GenBank/DDBJ whole genome shotgun (WGS) entry which is preliminary data.</text>
</comment>
<evidence type="ECO:0000313" key="11">
    <source>
        <dbReference type="EMBL" id="KAK3318010.1"/>
    </source>
</evidence>
<feature type="compositionally biased region" description="Basic and acidic residues" evidence="9">
    <location>
        <begin position="126"/>
        <end position="145"/>
    </location>
</feature>
<dbReference type="Gene3D" id="3.30.200.20">
    <property type="entry name" value="Phosphorylase Kinase, domain 1"/>
    <property type="match status" value="1"/>
</dbReference>
<evidence type="ECO:0000256" key="7">
    <source>
        <dbReference type="ARBA" id="ARBA00023596"/>
    </source>
</evidence>
<comment type="similarity">
    <text evidence="7">Belongs to the protein kinase superfamily. CMGC Ser/Thr protein kinase family.</text>
</comment>
<keyword evidence="5 11" id="KW-0418">Kinase</keyword>
<dbReference type="InterPro" id="IPR000719">
    <property type="entry name" value="Prot_kinase_dom"/>
</dbReference>
<dbReference type="Gene3D" id="1.10.510.10">
    <property type="entry name" value="Transferase(Phosphotransferase) domain 1"/>
    <property type="match status" value="1"/>
</dbReference>
<dbReference type="InterPro" id="IPR017441">
    <property type="entry name" value="Protein_kinase_ATP_BS"/>
</dbReference>
<dbReference type="SMART" id="SM00220">
    <property type="entry name" value="S_TKc"/>
    <property type="match status" value="1"/>
</dbReference>
<feature type="domain" description="Protein kinase" evidence="10">
    <location>
        <begin position="471"/>
        <end position="798"/>
    </location>
</feature>
<dbReference type="InterPro" id="IPR050494">
    <property type="entry name" value="Ser_Thr_dual-spec_kinase"/>
</dbReference>
<feature type="compositionally biased region" description="Polar residues" evidence="9">
    <location>
        <begin position="283"/>
        <end position="319"/>
    </location>
</feature>
<gene>
    <name evidence="11" type="ORF">B0H66DRAFT_476273</name>
</gene>
<evidence type="ECO:0000256" key="2">
    <source>
        <dbReference type="ARBA" id="ARBA00022527"/>
    </source>
</evidence>
<dbReference type="GO" id="GO:0005524">
    <property type="term" value="F:ATP binding"/>
    <property type="evidence" value="ECO:0007669"/>
    <property type="project" value="UniProtKB-UniRule"/>
</dbReference>
<evidence type="ECO:0000256" key="8">
    <source>
        <dbReference type="PROSITE-ProRule" id="PRU10141"/>
    </source>
</evidence>
<dbReference type="PANTHER" id="PTHR24058:SF103">
    <property type="entry name" value="SERINE_THREONINE-PROTEIN KINASE PRP4 HOMOLOG"/>
    <property type="match status" value="1"/>
</dbReference>
<dbReference type="GO" id="GO:0004674">
    <property type="term" value="F:protein serine/threonine kinase activity"/>
    <property type="evidence" value="ECO:0007669"/>
    <property type="project" value="UniProtKB-KW"/>
</dbReference>
<name>A0AAE0I426_9PEZI</name>
<keyword evidence="12" id="KW-1185">Reference proteome</keyword>